<evidence type="ECO:0000256" key="5">
    <source>
        <dbReference type="ARBA" id="ARBA00023136"/>
    </source>
</evidence>
<name>A0A833S540_9HYME</name>
<comment type="subcellular location">
    <subcellularLocation>
        <location evidence="1">Membrane</location>
        <topology evidence="1">Single-pass membrane protein</topology>
    </subcellularLocation>
</comment>
<dbReference type="AlphaFoldDB" id="A0A833S540"/>
<dbReference type="PANTHER" id="PTHR13674:SF5">
    <property type="entry name" value="UPF0389 PROTEIN CG9231"/>
    <property type="match status" value="1"/>
</dbReference>
<dbReference type="GO" id="GO:0016020">
    <property type="term" value="C:membrane"/>
    <property type="evidence" value="ECO:0007669"/>
    <property type="project" value="UniProtKB-SubCell"/>
</dbReference>
<dbReference type="InterPro" id="IPR009432">
    <property type="entry name" value="DUF1075"/>
</dbReference>
<keyword evidence="5 6" id="KW-0472">Membrane</keyword>
<reference evidence="7" key="1">
    <citation type="submission" date="2019-11" db="EMBL/GenBank/DDBJ databases">
        <title>The nuclear and mitochondrial genomes of Frieseomelitta varia - a highly eusocial stingless bee (Meliponini) with a permanently sterile worker caste.</title>
        <authorList>
            <person name="Freitas F.C.P."/>
            <person name="Lourenco A.P."/>
            <person name="Nunes F.M.F."/>
            <person name="Paschoal A.R."/>
            <person name="Abreu F.C.P."/>
            <person name="Barbin F.O."/>
            <person name="Bataglia L."/>
            <person name="Cardoso-Junior C.A.M."/>
            <person name="Cervoni M.S."/>
            <person name="Silva S.R."/>
            <person name="Dalarmi F."/>
            <person name="Del Lama M.A."/>
            <person name="Depintor T.S."/>
            <person name="Ferreira K.M."/>
            <person name="Goria P.S."/>
            <person name="Jaskot M.C."/>
            <person name="Lago D.C."/>
            <person name="Luna-Lucena D."/>
            <person name="Moda L.M."/>
            <person name="Nascimento L."/>
            <person name="Pedrino M."/>
            <person name="Rabico F.O."/>
            <person name="Sanches F.C."/>
            <person name="Santos D.E."/>
            <person name="Santos C.G."/>
            <person name="Vieira J."/>
            <person name="Lopes T.F."/>
            <person name="Barchuk A.R."/>
            <person name="Hartfelder K."/>
            <person name="Simoes Z.L.P."/>
            <person name="Bitondi M.M.G."/>
            <person name="Pinheiro D.G."/>
        </authorList>
    </citation>
    <scope>NUCLEOTIDE SEQUENCE</scope>
    <source>
        <strain evidence="7">USP_RPSP 00005682</strain>
        <tissue evidence="7">Whole individual</tissue>
    </source>
</reference>
<evidence type="ECO:0000256" key="4">
    <source>
        <dbReference type="ARBA" id="ARBA00022989"/>
    </source>
</evidence>
<protein>
    <recommendedName>
        <fullName evidence="9">Protein FAM162B</fullName>
    </recommendedName>
</protein>
<dbReference type="EMBL" id="WNWW01000298">
    <property type="protein sequence ID" value="KAF3426696.1"/>
    <property type="molecule type" value="Genomic_DNA"/>
</dbReference>
<dbReference type="Pfam" id="PF06388">
    <property type="entry name" value="DUF1075"/>
    <property type="match status" value="1"/>
</dbReference>
<evidence type="ECO:0000256" key="6">
    <source>
        <dbReference type="SAM" id="Phobius"/>
    </source>
</evidence>
<organism evidence="7 8">
    <name type="scientific">Frieseomelitta varia</name>
    <dbReference type="NCBI Taxonomy" id="561572"/>
    <lineage>
        <taxon>Eukaryota</taxon>
        <taxon>Metazoa</taxon>
        <taxon>Ecdysozoa</taxon>
        <taxon>Arthropoda</taxon>
        <taxon>Hexapoda</taxon>
        <taxon>Insecta</taxon>
        <taxon>Pterygota</taxon>
        <taxon>Neoptera</taxon>
        <taxon>Endopterygota</taxon>
        <taxon>Hymenoptera</taxon>
        <taxon>Apocrita</taxon>
        <taxon>Aculeata</taxon>
        <taxon>Apoidea</taxon>
        <taxon>Anthophila</taxon>
        <taxon>Apidae</taxon>
        <taxon>Frieseomelitta</taxon>
    </lineage>
</organism>
<comment type="caution">
    <text evidence="7">The sequence shown here is derived from an EMBL/GenBank/DDBJ whole genome shotgun (WGS) entry which is preliminary data.</text>
</comment>
<dbReference type="PANTHER" id="PTHR13674">
    <property type="entry name" value="GROWTH AND TRANSFORMATION-DEPENDENT PROTEIN"/>
    <property type="match status" value="1"/>
</dbReference>
<evidence type="ECO:0008006" key="9">
    <source>
        <dbReference type="Google" id="ProtNLM"/>
    </source>
</evidence>
<proteinExistence type="inferred from homology"/>
<gene>
    <name evidence="7" type="ORF">E2986_09523</name>
</gene>
<accession>A0A833S540</accession>
<evidence type="ECO:0000313" key="7">
    <source>
        <dbReference type="EMBL" id="KAF3426696.1"/>
    </source>
</evidence>
<evidence type="ECO:0000313" key="8">
    <source>
        <dbReference type="Proteomes" id="UP000655588"/>
    </source>
</evidence>
<keyword evidence="8" id="KW-1185">Reference proteome</keyword>
<evidence type="ECO:0000256" key="2">
    <source>
        <dbReference type="ARBA" id="ARBA00007363"/>
    </source>
</evidence>
<evidence type="ECO:0000256" key="3">
    <source>
        <dbReference type="ARBA" id="ARBA00022692"/>
    </source>
</evidence>
<comment type="similarity">
    <text evidence="2">Belongs to the UPF0389 family.</text>
</comment>
<keyword evidence="3 6" id="KW-0812">Transmembrane</keyword>
<feature type="transmembrane region" description="Helical" evidence="6">
    <location>
        <begin position="103"/>
        <end position="122"/>
    </location>
</feature>
<keyword evidence="4 6" id="KW-1133">Transmembrane helix</keyword>
<evidence type="ECO:0000256" key="1">
    <source>
        <dbReference type="ARBA" id="ARBA00004167"/>
    </source>
</evidence>
<dbReference type="Proteomes" id="UP000655588">
    <property type="component" value="Unassembled WGS sequence"/>
</dbReference>
<sequence>MFCIRLTRQFKLSRVRQLHSTVNVKNENKVVSETSKTAETSQSTVNKEKVDFVTGTRPPMHAVSSMDKRILVWVKRFPSIDQVPDYVSYQCIQHAHTKARIRVCFIMFFLGIVICVAAVVAGKREAASGKSIATERVKWYMEIKKKAEEEKKNAENVQ</sequence>